<keyword evidence="6" id="KW-1133">Transmembrane helix</keyword>
<keyword evidence="7 10" id="KW-0406">Ion transport</keyword>
<evidence type="ECO:0000313" key="11">
    <source>
        <dbReference type="EMBL" id="CAD7239788.1"/>
    </source>
</evidence>
<comment type="function">
    <text evidence="9">F(1)F(0) ATP synthase produces ATP from ADP in the presence of a proton or sodium gradient. F-type ATPases consist of two structural domains, F(1) containing the extramembraneous catalytic core and F(0) containing the membrane proton channel, linked together by a central stalk and a peripheral stalk. During catalysis, ATP synthesis in the catalytic domain of F(1) is coupled via a rotary mechanism of the central stalk subunits to proton translocation.</text>
</comment>
<proteinExistence type="inferred from homology"/>
<dbReference type="InterPro" id="IPR002146">
    <property type="entry name" value="ATP_synth_b/b'su_bac/chlpt"/>
</dbReference>
<evidence type="ECO:0000256" key="7">
    <source>
        <dbReference type="ARBA" id="ARBA00023065"/>
    </source>
</evidence>
<dbReference type="InterPro" id="IPR028987">
    <property type="entry name" value="ATP_synth_B-like_membr_sf"/>
</dbReference>
<name>A0A7R9A1P5_9CRUS</name>
<accession>A0A7R9A1P5</accession>
<evidence type="ECO:0000256" key="5">
    <source>
        <dbReference type="ARBA" id="ARBA00022781"/>
    </source>
</evidence>
<keyword evidence="5 10" id="KW-0375">Hydrogen ion transport</keyword>
<comment type="subcellular location">
    <subcellularLocation>
        <location evidence="1">Membrane</location>
        <topology evidence="1">Single-pass membrane protein</topology>
    </subcellularLocation>
</comment>
<dbReference type="OrthoDB" id="10056251at2759"/>
<evidence type="ECO:0000256" key="3">
    <source>
        <dbReference type="ARBA" id="ARBA00022547"/>
    </source>
</evidence>
<evidence type="ECO:0000256" key="2">
    <source>
        <dbReference type="ARBA" id="ARBA00022448"/>
    </source>
</evidence>
<dbReference type="GO" id="GO:0015986">
    <property type="term" value="P:proton motive force-driven ATP synthesis"/>
    <property type="evidence" value="ECO:0007669"/>
    <property type="project" value="InterPro"/>
</dbReference>
<feature type="non-terminal residue" evidence="11">
    <location>
        <position position="71"/>
    </location>
</feature>
<keyword evidence="4 10" id="KW-0812">Transmembrane</keyword>
<evidence type="ECO:0000256" key="4">
    <source>
        <dbReference type="ARBA" id="ARBA00022692"/>
    </source>
</evidence>
<dbReference type="CDD" id="cd06503">
    <property type="entry name" value="ATP-synt_Fo_b"/>
    <property type="match status" value="1"/>
</dbReference>
<dbReference type="Pfam" id="PF00430">
    <property type="entry name" value="ATP-synt_B"/>
    <property type="match status" value="1"/>
</dbReference>
<dbReference type="GO" id="GO:0015078">
    <property type="term" value="F:proton transmembrane transporter activity"/>
    <property type="evidence" value="ECO:0007669"/>
    <property type="project" value="InterPro"/>
</dbReference>
<evidence type="ECO:0000256" key="10">
    <source>
        <dbReference type="RuleBase" id="RU003848"/>
    </source>
</evidence>
<keyword evidence="2 10" id="KW-0813">Transport</keyword>
<evidence type="ECO:0000256" key="9">
    <source>
        <dbReference type="ARBA" id="ARBA00025198"/>
    </source>
</evidence>
<dbReference type="EMBL" id="OB741565">
    <property type="protein sequence ID" value="CAD7239788.1"/>
    <property type="molecule type" value="Genomic_DNA"/>
</dbReference>
<sequence>MASLKAENDTILKEARAERDVILKEAREIKERIINEAKEEAKEVGEKMIANAKVAIQHEKMAAMTEIKNQI</sequence>
<protein>
    <submittedName>
        <fullName evidence="11">Uncharacterized protein</fullName>
    </submittedName>
</protein>
<keyword evidence="3 10" id="KW-0138">CF(0)</keyword>
<evidence type="ECO:0000256" key="6">
    <source>
        <dbReference type="ARBA" id="ARBA00022989"/>
    </source>
</evidence>
<reference evidence="11" key="1">
    <citation type="submission" date="2020-11" db="EMBL/GenBank/DDBJ databases">
        <authorList>
            <person name="Tran Van P."/>
        </authorList>
    </citation>
    <scope>NUCLEOTIDE SEQUENCE</scope>
</reference>
<dbReference type="SUPFAM" id="SSF81573">
    <property type="entry name" value="F1F0 ATP synthase subunit B, membrane domain"/>
    <property type="match status" value="1"/>
</dbReference>
<dbReference type="GO" id="GO:0045259">
    <property type="term" value="C:proton-transporting ATP synthase complex"/>
    <property type="evidence" value="ECO:0007669"/>
    <property type="project" value="UniProtKB-KW"/>
</dbReference>
<gene>
    <name evidence="11" type="ORF">CTOB1V02_LOCUS17603</name>
</gene>
<comment type="similarity">
    <text evidence="10">Belongs to the ATPase B chain family.</text>
</comment>
<dbReference type="AlphaFoldDB" id="A0A7R9A1P5"/>
<dbReference type="Gene3D" id="1.20.5.620">
    <property type="entry name" value="F1F0 ATP synthase subunit B, membrane domain"/>
    <property type="match status" value="1"/>
</dbReference>
<organism evidence="11">
    <name type="scientific">Cyprideis torosa</name>
    <dbReference type="NCBI Taxonomy" id="163714"/>
    <lineage>
        <taxon>Eukaryota</taxon>
        <taxon>Metazoa</taxon>
        <taxon>Ecdysozoa</taxon>
        <taxon>Arthropoda</taxon>
        <taxon>Crustacea</taxon>
        <taxon>Oligostraca</taxon>
        <taxon>Ostracoda</taxon>
        <taxon>Podocopa</taxon>
        <taxon>Podocopida</taxon>
        <taxon>Cytherocopina</taxon>
        <taxon>Cytheroidea</taxon>
        <taxon>Cytherideidae</taxon>
        <taxon>Cyprideis</taxon>
    </lineage>
</organism>
<keyword evidence="8" id="KW-0472">Membrane</keyword>
<evidence type="ECO:0000256" key="1">
    <source>
        <dbReference type="ARBA" id="ARBA00004167"/>
    </source>
</evidence>
<evidence type="ECO:0000256" key="8">
    <source>
        <dbReference type="ARBA" id="ARBA00023136"/>
    </source>
</evidence>